<dbReference type="Gene3D" id="1.10.3680.10">
    <property type="entry name" value="TerB-like"/>
    <property type="match status" value="1"/>
</dbReference>
<dbReference type="OrthoDB" id="1261251at2"/>
<dbReference type="SUPFAM" id="SSF158682">
    <property type="entry name" value="TerB-like"/>
    <property type="match status" value="1"/>
</dbReference>
<evidence type="ECO:0000313" key="3">
    <source>
        <dbReference type="EMBL" id="TWT83104.1"/>
    </source>
</evidence>
<evidence type="ECO:0000259" key="1">
    <source>
        <dbReference type="Pfam" id="PF05099"/>
    </source>
</evidence>
<evidence type="ECO:0000313" key="4">
    <source>
        <dbReference type="Proteomes" id="UP000315010"/>
    </source>
</evidence>
<dbReference type="Proteomes" id="UP000315010">
    <property type="component" value="Unassembled WGS sequence"/>
</dbReference>
<feature type="domain" description="Zinc-ribbon 15" evidence="2">
    <location>
        <begin position="19"/>
        <end position="67"/>
    </location>
</feature>
<dbReference type="Pfam" id="PF05099">
    <property type="entry name" value="TerB"/>
    <property type="match status" value="1"/>
</dbReference>
<evidence type="ECO:0000259" key="2">
    <source>
        <dbReference type="Pfam" id="PF17032"/>
    </source>
</evidence>
<reference evidence="3 4" key="1">
    <citation type="submission" date="2019-02" db="EMBL/GenBank/DDBJ databases">
        <title>Deep-cultivation of Planctomycetes and their phenomic and genomic characterization uncovers novel biology.</title>
        <authorList>
            <person name="Wiegand S."/>
            <person name="Jogler M."/>
            <person name="Boedeker C."/>
            <person name="Pinto D."/>
            <person name="Vollmers J."/>
            <person name="Rivas-Marin E."/>
            <person name="Kohn T."/>
            <person name="Peeters S.H."/>
            <person name="Heuer A."/>
            <person name="Rast P."/>
            <person name="Oberbeckmann S."/>
            <person name="Bunk B."/>
            <person name="Jeske O."/>
            <person name="Meyerdierks A."/>
            <person name="Storesund J.E."/>
            <person name="Kallscheuer N."/>
            <person name="Luecker S."/>
            <person name="Lage O.M."/>
            <person name="Pohl T."/>
            <person name="Merkel B.J."/>
            <person name="Hornburger P."/>
            <person name="Mueller R.-W."/>
            <person name="Bruemmer F."/>
            <person name="Labrenz M."/>
            <person name="Spormann A.M."/>
            <person name="Op Den Camp H."/>
            <person name="Overmann J."/>
            <person name="Amann R."/>
            <person name="Jetten M.S.M."/>
            <person name="Mascher T."/>
            <person name="Medema M.H."/>
            <person name="Devos D.P."/>
            <person name="Kaster A.-K."/>
            <person name="Ovreas L."/>
            <person name="Rohde M."/>
            <person name="Galperin M.Y."/>
            <person name="Jogler C."/>
        </authorList>
    </citation>
    <scope>NUCLEOTIDE SEQUENCE [LARGE SCALE GENOMIC DNA]</scope>
    <source>
        <strain evidence="3 4">CA13</strain>
    </source>
</reference>
<dbReference type="InterPro" id="IPR029024">
    <property type="entry name" value="TerB-like"/>
</dbReference>
<accession>A0A5C5Z733</accession>
<dbReference type="Pfam" id="PF17032">
    <property type="entry name" value="Zn_ribbon_15"/>
    <property type="match status" value="1"/>
</dbReference>
<organism evidence="3 4">
    <name type="scientific">Novipirellula herctigrandis</name>
    <dbReference type="NCBI Taxonomy" id="2527986"/>
    <lineage>
        <taxon>Bacteria</taxon>
        <taxon>Pseudomonadati</taxon>
        <taxon>Planctomycetota</taxon>
        <taxon>Planctomycetia</taxon>
        <taxon>Pirellulales</taxon>
        <taxon>Pirellulaceae</taxon>
        <taxon>Novipirellula</taxon>
    </lineage>
</organism>
<comment type="caution">
    <text evidence="3">The sequence shown here is derived from an EMBL/GenBank/DDBJ whole genome shotgun (WGS) entry which is preliminary data.</text>
</comment>
<protein>
    <submittedName>
        <fullName evidence="3">Tellurite resistance protein TerB</fullName>
    </submittedName>
</protein>
<feature type="domain" description="Co-chaperone DjlA N-terminal" evidence="1">
    <location>
        <begin position="85"/>
        <end position="193"/>
    </location>
</feature>
<dbReference type="AlphaFoldDB" id="A0A5C5Z733"/>
<gene>
    <name evidence="3" type="ORF">CA13_45670</name>
</gene>
<sequence length="206" mass="22487">MIIWGSRGLTSVVESTQFHCPQCSANRSGNLKQVRNFFTLYFIPLIPLNVAGRFVECTSCGGTFAEEILSYDPEVEQQETNSHLLRVMVMAALADGQMDDAERGEIQKQYMELTGLPIPAATLEQETELAHQSKADLNSYVGKIAGDMSPHGKALVVKLAFHTMSAGGDLQPGHQAQLAKLSTTLGIPQDQYVELINHLSEPDPDA</sequence>
<dbReference type="InterPro" id="IPR031493">
    <property type="entry name" value="Zinc_ribbon_15"/>
</dbReference>
<dbReference type="EMBL" id="SJPJ01000001">
    <property type="protein sequence ID" value="TWT83104.1"/>
    <property type="molecule type" value="Genomic_DNA"/>
</dbReference>
<dbReference type="RefSeq" id="WP_146400039.1">
    <property type="nucleotide sequence ID" value="NZ_SJPJ01000001.1"/>
</dbReference>
<proteinExistence type="predicted"/>
<keyword evidence="4" id="KW-1185">Reference proteome</keyword>
<name>A0A5C5Z733_9BACT</name>
<dbReference type="InterPro" id="IPR007791">
    <property type="entry name" value="DjlA_N"/>
</dbReference>